<feature type="region of interest" description="Disordered" evidence="1">
    <location>
        <begin position="229"/>
        <end position="248"/>
    </location>
</feature>
<accession>R7TDT1</accession>
<dbReference type="InterPro" id="IPR001478">
    <property type="entry name" value="PDZ"/>
</dbReference>
<dbReference type="OrthoDB" id="2272012at2759"/>
<dbReference type="STRING" id="283909.R7TDT1"/>
<dbReference type="SUPFAM" id="SSF50156">
    <property type="entry name" value="PDZ domain-like"/>
    <property type="match status" value="1"/>
</dbReference>
<evidence type="ECO:0008006" key="7">
    <source>
        <dbReference type="Google" id="ProtNLM"/>
    </source>
</evidence>
<evidence type="ECO:0000313" key="6">
    <source>
        <dbReference type="Proteomes" id="UP000014760"/>
    </source>
</evidence>
<dbReference type="HOGENOM" id="CLU_464022_0_0_1"/>
<dbReference type="EMBL" id="KB310317">
    <property type="protein sequence ID" value="ELT91898.1"/>
    <property type="molecule type" value="Genomic_DNA"/>
</dbReference>
<evidence type="ECO:0000259" key="2">
    <source>
        <dbReference type="PROSITE" id="PS50004"/>
    </source>
</evidence>
<evidence type="ECO:0000259" key="3">
    <source>
        <dbReference type="PROSITE" id="PS50106"/>
    </source>
</evidence>
<reference evidence="6" key="1">
    <citation type="submission" date="2012-12" db="EMBL/GenBank/DDBJ databases">
        <authorList>
            <person name="Hellsten U."/>
            <person name="Grimwood J."/>
            <person name="Chapman J.A."/>
            <person name="Shapiro H."/>
            <person name="Aerts A."/>
            <person name="Otillar R.P."/>
            <person name="Terry A.Y."/>
            <person name="Boore J.L."/>
            <person name="Simakov O."/>
            <person name="Marletaz F."/>
            <person name="Cho S.-J."/>
            <person name="Edsinger-Gonzales E."/>
            <person name="Havlak P."/>
            <person name="Kuo D.-H."/>
            <person name="Larsson T."/>
            <person name="Lv J."/>
            <person name="Arendt D."/>
            <person name="Savage R."/>
            <person name="Osoegawa K."/>
            <person name="de Jong P."/>
            <person name="Lindberg D.R."/>
            <person name="Seaver E.C."/>
            <person name="Weisblat D.A."/>
            <person name="Putnam N.H."/>
            <person name="Grigoriev I.V."/>
            <person name="Rokhsar D.S."/>
        </authorList>
    </citation>
    <scope>NUCLEOTIDE SEQUENCE</scope>
    <source>
        <strain evidence="6">I ESC-2004</strain>
    </source>
</reference>
<dbReference type="PANTHER" id="PTHR46848:SF1">
    <property type="entry name" value="REGULATOR OF G-PROTEIN SIGNALING 3"/>
    <property type="match status" value="1"/>
</dbReference>
<protein>
    <recommendedName>
        <fullName evidence="7">PDZ domain-containing protein</fullName>
    </recommendedName>
</protein>
<evidence type="ECO:0000313" key="4">
    <source>
        <dbReference type="EMBL" id="ELT91898.1"/>
    </source>
</evidence>
<dbReference type="SMART" id="SM00239">
    <property type="entry name" value="C2"/>
    <property type="match status" value="1"/>
</dbReference>
<dbReference type="Gene3D" id="2.60.40.150">
    <property type="entry name" value="C2 domain"/>
    <property type="match status" value="1"/>
</dbReference>
<dbReference type="InterPro" id="IPR000008">
    <property type="entry name" value="C2_dom"/>
</dbReference>
<dbReference type="Proteomes" id="UP000014760">
    <property type="component" value="Unassembled WGS sequence"/>
</dbReference>
<dbReference type="PROSITE" id="PS50004">
    <property type="entry name" value="C2"/>
    <property type="match status" value="1"/>
</dbReference>
<reference evidence="4 6" key="2">
    <citation type="journal article" date="2013" name="Nature">
        <title>Insights into bilaterian evolution from three spiralian genomes.</title>
        <authorList>
            <person name="Simakov O."/>
            <person name="Marletaz F."/>
            <person name="Cho S.J."/>
            <person name="Edsinger-Gonzales E."/>
            <person name="Havlak P."/>
            <person name="Hellsten U."/>
            <person name="Kuo D.H."/>
            <person name="Larsson T."/>
            <person name="Lv J."/>
            <person name="Arendt D."/>
            <person name="Savage R."/>
            <person name="Osoegawa K."/>
            <person name="de Jong P."/>
            <person name="Grimwood J."/>
            <person name="Chapman J.A."/>
            <person name="Shapiro H."/>
            <person name="Aerts A."/>
            <person name="Otillar R.P."/>
            <person name="Terry A.Y."/>
            <person name="Boore J.L."/>
            <person name="Grigoriev I.V."/>
            <person name="Lindberg D.R."/>
            <person name="Seaver E.C."/>
            <person name="Weisblat D.A."/>
            <person name="Putnam N.H."/>
            <person name="Rokhsar D.S."/>
        </authorList>
    </citation>
    <scope>NUCLEOTIDE SEQUENCE</scope>
    <source>
        <strain evidence="4 6">I ESC-2004</strain>
    </source>
</reference>
<feature type="domain" description="C2" evidence="2">
    <location>
        <begin position="291"/>
        <end position="410"/>
    </location>
</feature>
<evidence type="ECO:0000313" key="5">
    <source>
        <dbReference type="EnsemblMetazoa" id="CapteP216420"/>
    </source>
</evidence>
<dbReference type="SUPFAM" id="SSF49562">
    <property type="entry name" value="C2 domain (Calcium/lipid-binding domain, CaLB)"/>
    <property type="match status" value="1"/>
</dbReference>
<reference evidence="5" key="3">
    <citation type="submission" date="2015-06" db="UniProtKB">
        <authorList>
            <consortium name="EnsemblMetazoa"/>
        </authorList>
    </citation>
    <scope>IDENTIFICATION</scope>
</reference>
<dbReference type="EnsemblMetazoa" id="CapteT216420">
    <property type="protein sequence ID" value="CapteP216420"/>
    <property type="gene ID" value="CapteG216420"/>
</dbReference>
<dbReference type="Pfam" id="PF00168">
    <property type="entry name" value="C2"/>
    <property type="match status" value="1"/>
</dbReference>
<proteinExistence type="predicted"/>
<dbReference type="InterPro" id="IPR036034">
    <property type="entry name" value="PDZ_sf"/>
</dbReference>
<organism evidence="4">
    <name type="scientific">Capitella teleta</name>
    <name type="common">Polychaete worm</name>
    <dbReference type="NCBI Taxonomy" id="283909"/>
    <lineage>
        <taxon>Eukaryota</taxon>
        <taxon>Metazoa</taxon>
        <taxon>Spiralia</taxon>
        <taxon>Lophotrochozoa</taxon>
        <taxon>Annelida</taxon>
        <taxon>Polychaeta</taxon>
        <taxon>Sedentaria</taxon>
        <taxon>Scolecida</taxon>
        <taxon>Capitellidae</taxon>
        <taxon>Capitella</taxon>
    </lineage>
</organism>
<sequence length="588" mass="65573">MSVGVSCVDEGPETSSRECKELTDLRSLEKSSPFPKMKFPKAKNDLLLRKPYGRRQASMTPSKSTPKSTQATISFPILKFGPITPCDHNALKHIPNYDTPPVFELNYDETIISGNILDKTVANSNTDLITKAEKLFAELQMIKDEIQANQDFFCDRTSSGKTSKNSLSETLKNFKTSFLTPKSSLGFSAKKKATSLKKQRKASVDQESICSEIWQRELGANDSKDIFESTRLSSSENKQPVKKKKKKDTISDVMQDLRTPLLPLQTPISPTRDCQDSHDLSTLFRGQTKVTRGQIKIDIYVNSGLLTVHVLEAVNWRCLPGSETGTFVTVSLVPSVTNSPNGRTEIVYNALNPVFDEKISFEMMSGDECQRVLISAWHSAKTSPKAKLLGCTSFGLKTVACSRKAIRGWYHLLPEHLGQLKYSPAKERSSSLVGQASLQPMLFTTHQATLRKGRDGYGFAMTGACPALVCRVEERKSADVAGMKAGDVITRINNENVSTANCDQVARIIRHCSRKVVIQFKRPIKDSELLSRQNSWPKLDYYECGEDSSGSSSSSEEELSFSVTYRKRCRRQPRRLAFLVSHNSTKMT</sequence>
<evidence type="ECO:0000256" key="1">
    <source>
        <dbReference type="SAM" id="MobiDB-lite"/>
    </source>
</evidence>
<dbReference type="Gene3D" id="2.30.42.10">
    <property type="match status" value="1"/>
</dbReference>
<feature type="compositionally biased region" description="Low complexity" evidence="1">
    <location>
        <begin position="60"/>
        <end position="69"/>
    </location>
</feature>
<dbReference type="AlphaFoldDB" id="R7TDT1"/>
<dbReference type="PANTHER" id="PTHR46848">
    <property type="entry name" value="REGULATOR OF G-PROTEIN SIGNALING 3"/>
    <property type="match status" value="1"/>
</dbReference>
<dbReference type="InterPro" id="IPR035892">
    <property type="entry name" value="C2_domain_sf"/>
</dbReference>
<dbReference type="PROSITE" id="PS50106">
    <property type="entry name" value="PDZ"/>
    <property type="match status" value="1"/>
</dbReference>
<dbReference type="GO" id="GO:0005634">
    <property type="term" value="C:nucleus"/>
    <property type="evidence" value="ECO:0007669"/>
    <property type="project" value="TreeGrafter"/>
</dbReference>
<dbReference type="SMART" id="SM00228">
    <property type="entry name" value="PDZ"/>
    <property type="match status" value="1"/>
</dbReference>
<dbReference type="EMBL" id="AMQN01000339">
    <property type="status" value="NOT_ANNOTATED_CDS"/>
    <property type="molecule type" value="Genomic_DNA"/>
</dbReference>
<dbReference type="GO" id="GO:0005886">
    <property type="term" value="C:plasma membrane"/>
    <property type="evidence" value="ECO:0007669"/>
    <property type="project" value="TreeGrafter"/>
</dbReference>
<gene>
    <name evidence="4" type="ORF">CAPTEDRAFT_216420</name>
</gene>
<keyword evidence="6" id="KW-1185">Reference proteome</keyword>
<feature type="region of interest" description="Disordered" evidence="1">
    <location>
        <begin position="50"/>
        <end position="69"/>
    </location>
</feature>
<feature type="domain" description="PDZ" evidence="3">
    <location>
        <begin position="447"/>
        <end position="524"/>
    </location>
</feature>
<dbReference type="Pfam" id="PF00595">
    <property type="entry name" value="PDZ"/>
    <property type="match status" value="1"/>
</dbReference>
<name>R7TDT1_CAPTE</name>